<proteinExistence type="predicted"/>
<gene>
    <name evidence="2" type="ORF">WH297_06045</name>
</gene>
<evidence type="ECO:0000313" key="3">
    <source>
        <dbReference type="Proteomes" id="UP001375812"/>
    </source>
</evidence>
<evidence type="ECO:0008006" key="4">
    <source>
        <dbReference type="Google" id="ProtNLM"/>
    </source>
</evidence>
<evidence type="ECO:0000313" key="2">
    <source>
        <dbReference type="EMBL" id="MEJ5019300.1"/>
    </source>
</evidence>
<reference evidence="2 3" key="1">
    <citation type="submission" date="2023-12" db="EMBL/GenBank/DDBJ databases">
        <title>Gut-associated functions are favored during microbiome assembly across C. elegans life.</title>
        <authorList>
            <person name="Zimmermann J."/>
        </authorList>
    </citation>
    <scope>NUCLEOTIDE SEQUENCE [LARGE SCALE GENOMIC DNA]</scope>
    <source>
        <strain evidence="2 3">MYb71</strain>
    </source>
</reference>
<dbReference type="EMBL" id="JBBGZH010000001">
    <property type="protein sequence ID" value="MEJ5019300.1"/>
    <property type="molecule type" value="Genomic_DNA"/>
</dbReference>
<feature type="signal peptide" evidence="1">
    <location>
        <begin position="1"/>
        <end position="23"/>
    </location>
</feature>
<name>A0ABU8PCH3_9HYPH</name>
<protein>
    <recommendedName>
        <fullName evidence="4">Twin-arginine translocation signal domain-containing protein</fullName>
    </recommendedName>
</protein>
<comment type="caution">
    <text evidence="2">The sequence shown here is derived from an EMBL/GenBank/DDBJ whole genome shotgun (WGS) entry which is preliminary data.</text>
</comment>
<sequence length="100" mass="10966">MKRRAFLKFLGLAPVAVAVPAMALPRAEKPMATGGFVKGKVDYRVGETPGESILIDVDMSKPSQLVIDVDALTRDLEENSKWLGDEARRIISELDRLGRA</sequence>
<keyword evidence="1" id="KW-0732">Signal</keyword>
<dbReference type="RefSeq" id="WP_105541809.1">
    <property type="nucleotide sequence ID" value="NZ_JBBGZH010000001.1"/>
</dbReference>
<keyword evidence="3" id="KW-1185">Reference proteome</keyword>
<accession>A0ABU8PCH3</accession>
<dbReference type="Proteomes" id="UP001375812">
    <property type="component" value="Unassembled WGS sequence"/>
</dbReference>
<feature type="chain" id="PRO_5045333908" description="Twin-arginine translocation signal domain-containing protein" evidence="1">
    <location>
        <begin position="24"/>
        <end position="100"/>
    </location>
</feature>
<organism evidence="2 3">
    <name type="scientific">Ochrobactrum vermis</name>
    <dbReference type="NCBI Taxonomy" id="1827297"/>
    <lineage>
        <taxon>Bacteria</taxon>
        <taxon>Pseudomonadati</taxon>
        <taxon>Pseudomonadota</taxon>
        <taxon>Alphaproteobacteria</taxon>
        <taxon>Hyphomicrobiales</taxon>
        <taxon>Brucellaceae</taxon>
        <taxon>Brucella/Ochrobactrum group</taxon>
        <taxon>Ochrobactrum</taxon>
    </lineage>
</organism>
<evidence type="ECO:0000256" key="1">
    <source>
        <dbReference type="SAM" id="SignalP"/>
    </source>
</evidence>